<dbReference type="EMBL" id="CP032695">
    <property type="protein sequence ID" value="AYG63297.1"/>
    <property type="molecule type" value="Genomic_DNA"/>
</dbReference>
<dbReference type="AlphaFoldDB" id="A0A387G083"/>
<sequence length="221" mass="25065">MFIVIQAHEYHKYASILDQMFRLRKTIFADTLGWDVTVVGPYERDSYDALGPAYLVWCDERRMRFYGGVRLMPTTGPTLLYDVFRDTFPAATDLVAPGIWEGTRMCIDEAAIARDFPAIDAGRAFSLLLLALCECALDHGIHTMISNYEPYLKRVYKRAGAEVEELGRCDGYGKYPVCCGAFEVSQRVLRNMRQMLDLSAPLYARPKPERSVATRLLELAA</sequence>
<keyword evidence="4 5" id="KW-0071">Autoinducer synthesis</keyword>
<evidence type="ECO:0000313" key="7">
    <source>
        <dbReference type="EMBL" id="AYG63297.1"/>
    </source>
</evidence>
<keyword evidence="2 6" id="KW-0808">Transferase</keyword>
<dbReference type="Gene3D" id="3.40.630.30">
    <property type="match status" value="1"/>
</dbReference>
<dbReference type="GO" id="GO:0061579">
    <property type="term" value="F:N-acyl homoserine lactone synthase activity"/>
    <property type="evidence" value="ECO:0007669"/>
    <property type="project" value="UniProtKB-UniRule"/>
</dbReference>
<dbReference type="PRINTS" id="PR01549">
    <property type="entry name" value="AUTOINDCRSYN"/>
</dbReference>
<organism evidence="7 8">
    <name type="scientific">Rhizobium jaguaris</name>
    <dbReference type="NCBI Taxonomy" id="1312183"/>
    <lineage>
        <taxon>Bacteria</taxon>
        <taxon>Pseudomonadati</taxon>
        <taxon>Pseudomonadota</taxon>
        <taxon>Alphaproteobacteria</taxon>
        <taxon>Hyphomicrobiales</taxon>
        <taxon>Rhizobiaceae</taxon>
        <taxon>Rhizobium/Agrobacterium group</taxon>
        <taxon>Rhizobium</taxon>
    </lineage>
</organism>
<dbReference type="OrthoDB" id="6169313at2"/>
<dbReference type="Proteomes" id="UP000282195">
    <property type="component" value="Plasmid pRCCGE525c"/>
</dbReference>
<dbReference type="GO" id="GO:0007165">
    <property type="term" value="P:signal transduction"/>
    <property type="evidence" value="ECO:0007669"/>
    <property type="project" value="TreeGrafter"/>
</dbReference>
<dbReference type="Pfam" id="PF00765">
    <property type="entry name" value="Autoind_synth"/>
    <property type="match status" value="1"/>
</dbReference>
<keyword evidence="3 6" id="KW-0949">S-adenosyl-L-methionine</keyword>
<dbReference type="KEGG" id="rjg:CCGE525_32000"/>
<dbReference type="PANTHER" id="PTHR39322">
    <property type="entry name" value="ACYL-HOMOSERINE-LACTONE SYNTHASE"/>
    <property type="match status" value="1"/>
</dbReference>
<dbReference type="PANTHER" id="PTHR39322:SF1">
    <property type="entry name" value="ISOVALERYL-HOMOSERINE LACTONE SYNTHASE"/>
    <property type="match status" value="1"/>
</dbReference>
<protein>
    <recommendedName>
        <fullName evidence="6">Acyl-homoserine-lactone synthase</fullName>
        <ecNumber evidence="6">2.3.1.184</ecNumber>
    </recommendedName>
    <alternativeName>
        <fullName evidence="6">Autoinducer synthesis protein</fullName>
    </alternativeName>
</protein>
<evidence type="ECO:0000313" key="8">
    <source>
        <dbReference type="Proteomes" id="UP000282195"/>
    </source>
</evidence>
<dbReference type="EC" id="2.3.1.184" evidence="6"/>
<keyword evidence="8" id="KW-1185">Reference proteome</keyword>
<proteinExistence type="inferred from homology"/>
<name>A0A387G083_9HYPH</name>
<keyword evidence="1 5" id="KW-0673">Quorum sensing</keyword>
<dbReference type="InterPro" id="IPR001690">
    <property type="entry name" value="Autoind_synthase"/>
</dbReference>
<dbReference type="RefSeq" id="WP_120708204.1">
    <property type="nucleotide sequence ID" value="NZ_CP032695.1"/>
</dbReference>
<dbReference type="InterPro" id="IPR016181">
    <property type="entry name" value="Acyl_CoA_acyltransferase"/>
</dbReference>
<comment type="catalytic activity">
    <reaction evidence="6">
        <text>a fatty acyl-[ACP] + S-adenosyl-L-methionine = an N-acyl-L-homoserine lactone + S-methyl-5'-thioadenosine + holo-[ACP] + H(+)</text>
        <dbReference type="Rhea" id="RHEA:10096"/>
        <dbReference type="Rhea" id="RHEA-COMP:9685"/>
        <dbReference type="Rhea" id="RHEA-COMP:14125"/>
        <dbReference type="ChEBI" id="CHEBI:15378"/>
        <dbReference type="ChEBI" id="CHEBI:17509"/>
        <dbReference type="ChEBI" id="CHEBI:55474"/>
        <dbReference type="ChEBI" id="CHEBI:59789"/>
        <dbReference type="ChEBI" id="CHEBI:64479"/>
        <dbReference type="ChEBI" id="CHEBI:138651"/>
        <dbReference type="EC" id="2.3.1.184"/>
    </reaction>
</comment>
<evidence type="ECO:0000256" key="4">
    <source>
        <dbReference type="ARBA" id="ARBA00022929"/>
    </source>
</evidence>
<gene>
    <name evidence="7" type="ORF">CCGE525_32000</name>
</gene>
<keyword evidence="7" id="KW-0614">Plasmid</keyword>
<dbReference type="SUPFAM" id="SSF55729">
    <property type="entry name" value="Acyl-CoA N-acyltransferases (Nat)"/>
    <property type="match status" value="1"/>
</dbReference>
<evidence type="ECO:0000256" key="6">
    <source>
        <dbReference type="RuleBase" id="RU361135"/>
    </source>
</evidence>
<dbReference type="GO" id="GO:0009372">
    <property type="term" value="P:quorum sensing"/>
    <property type="evidence" value="ECO:0007669"/>
    <property type="project" value="UniProtKB-UniRule"/>
</dbReference>
<dbReference type="PROSITE" id="PS51187">
    <property type="entry name" value="AUTOINDUCER_SYNTH_2"/>
    <property type="match status" value="1"/>
</dbReference>
<evidence type="ECO:0000256" key="5">
    <source>
        <dbReference type="PROSITE-ProRule" id="PRU00533"/>
    </source>
</evidence>
<geneLocation type="plasmid" evidence="8">
    <name>prccge525c</name>
</geneLocation>
<comment type="similarity">
    <text evidence="5 6">Belongs to the autoinducer synthase family.</text>
</comment>
<accession>A0A387G083</accession>
<evidence type="ECO:0000256" key="1">
    <source>
        <dbReference type="ARBA" id="ARBA00022654"/>
    </source>
</evidence>
<reference evidence="7 8" key="1">
    <citation type="submission" date="2018-10" db="EMBL/GenBank/DDBJ databases">
        <title>Rhizobium etli, R. leguminosarum and a new Rhizobium genospecies from Phaseolus dumosus.</title>
        <authorList>
            <person name="Ramirez-Puebla S.T."/>
            <person name="Rogel-Hernandez M.A."/>
            <person name="Guerrero G."/>
            <person name="Ormeno-Orrillo E."/>
            <person name="Martinez-Romero J.C."/>
            <person name="Negrete-Yankelevich S."/>
            <person name="Martinez-Romero E."/>
        </authorList>
    </citation>
    <scope>NUCLEOTIDE SEQUENCE [LARGE SCALE GENOMIC DNA]</scope>
    <source>
        <strain evidence="7 8">CCGE525</strain>
        <plasmid evidence="8">prccge525c</plasmid>
    </source>
</reference>
<evidence type="ECO:0000256" key="2">
    <source>
        <dbReference type="ARBA" id="ARBA00022679"/>
    </source>
</evidence>
<evidence type="ECO:0000256" key="3">
    <source>
        <dbReference type="ARBA" id="ARBA00022691"/>
    </source>
</evidence>